<reference evidence="6 7" key="1">
    <citation type="journal article" date="2019" name="Int. J. Syst. Evol. Microbiol.">
        <title>The Global Catalogue of Microorganisms (GCM) 10K type strain sequencing project: providing services to taxonomists for standard genome sequencing and annotation.</title>
        <authorList>
            <consortium name="The Broad Institute Genomics Platform"/>
            <consortium name="The Broad Institute Genome Sequencing Center for Infectious Disease"/>
            <person name="Wu L."/>
            <person name="Ma J."/>
        </authorList>
    </citation>
    <scope>NUCLEOTIDE SEQUENCE [LARGE SCALE GENOMIC DNA]</scope>
    <source>
        <strain evidence="6 7">JCM 14546</strain>
    </source>
</reference>
<dbReference type="PANTHER" id="PTHR11022">
    <property type="entry name" value="PEPTIDOGLYCAN RECOGNITION PROTEIN"/>
    <property type="match status" value="1"/>
</dbReference>
<dbReference type="InterPro" id="IPR002502">
    <property type="entry name" value="Amidase_domain"/>
</dbReference>
<sequence length="726" mass="74874">MHTYMRTLGLPALATCAAAALLSGIGLAPAAASTTVTPKISEHSLSVSEDGLLEPGARSSSAATATVTTRSHTTNLPNVFKAEGTFDAAGPLTALGTYSGDSATEAVGVVQNVSTSDDARGDSAEAEKDSGAPVPDMSAGVKDKTEDGITISAITDVLDVPDTRSSVVGITYEGATDVAFEVRTKSDGEWSPWTDLDREDGEGGVDGTEPFVVNGATDVQLRVLGSAAPAKAKLLVIDPKRSSADDAAVAANAPVLAPTTSIETTEEVPTDEDISDEDLEKAKTAGEHESSPKVEGAEAPAGSSADAASEGTTTEAAEAPGGVAAADGTTPAANAATVNYVPGSATVQNTSVEEVPMPDIGSRASWGADESLRGSPSYASRTDAAVIHHTAGSNSYSATDVPGILRGIYSYHTQGRGWSDVGYNVLADKYGRLWEGRAGGLDKNVIGAHVANYNSGTFGVSVMGSYDSSAPPQETLDAVAHVIAWKLSLNGVSAKDWTTVNGKKIRTVSAHRDIGATTCPGDAFYAKMDAIRDAVSTMQDTGIAAGAPQTMLQKSYMALGTDLGKAYGNEFESGSGYAQVFQNGLVFYRHDLGAVVVRGGILGRYQGAMREILGFPISQEITGLKDGGVVQKFEKGTMHWSPNTDAYYTSGGLQNYWGSKGYEKGHLGYPTSDPECNEAGDRCEQTFEGARLVWANGRGVTEFSLTGEIGAGATDLGAAGAKDLGK</sequence>
<organism evidence="6 7">
    <name type="scientific">Brevibacterium samyangense</name>
    <dbReference type="NCBI Taxonomy" id="366888"/>
    <lineage>
        <taxon>Bacteria</taxon>
        <taxon>Bacillati</taxon>
        <taxon>Actinomycetota</taxon>
        <taxon>Actinomycetes</taxon>
        <taxon>Micrococcales</taxon>
        <taxon>Brevibacteriaceae</taxon>
        <taxon>Brevibacterium</taxon>
    </lineage>
</organism>
<keyword evidence="7" id="KW-1185">Reference proteome</keyword>
<dbReference type="SMART" id="SM00644">
    <property type="entry name" value="Ami_2"/>
    <property type="match status" value="1"/>
</dbReference>
<feature type="region of interest" description="Disordered" evidence="2">
    <location>
        <begin position="281"/>
        <end position="328"/>
    </location>
</feature>
<evidence type="ECO:0000256" key="1">
    <source>
        <dbReference type="ARBA" id="ARBA00007553"/>
    </source>
</evidence>
<dbReference type="Pfam" id="PF01510">
    <property type="entry name" value="Amidase_2"/>
    <property type="match status" value="1"/>
</dbReference>
<dbReference type="PANTHER" id="PTHR11022:SF41">
    <property type="entry name" value="PEPTIDOGLYCAN-RECOGNITION PROTEIN LC-RELATED"/>
    <property type="match status" value="1"/>
</dbReference>
<name>A0ABN2THG1_9MICO</name>
<dbReference type="EMBL" id="BAAANO010000016">
    <property type="protein sequence ID" value="GAA2007979.1"/>
    <property type="molecule type" value="Genomic_DNA"/>
</dbReference>
<dbReference type="InterPro" id="IPR015510">
    <property type="entry name" value="PGRP"/>
</dbReference>
<dbReference type="RefSeq" id="WP_344308945.1">
    <property type="nucleotide sequence ID" value="NZ_BAAANO010000016.1"/>
</dbReference>
<feature type="signal peptide" evidence="3">
    <location>
        <begin position="1"/>
        <end position="30"/>
    </location>
</feature>
<dbReference type="CDD" id="cd06583">
    <property type="entry name" value="PGRP"/>
    <property type="match status" value="1"/>
</dbReference>
<feature type="compositionally biased region" description="Basic and acidic residues" evidence="2">
    <location>
        <begin position="281"/>
        <end position="296"/>
    </location>
</feature>
<protein>
    <recommendedName>
        <fullName evidence="8">LGFP repeat-containing protein</fullName>
    </recommendedName>
</protein>
<evidence type="ECO:0000256" key="3">
    <source>
        <dbReference type="SAM" id="SignalP"/>
    </source>
</evidence>
<accession>A0ABN2THG1</accession>
<evidence type="ECO:0000259" key="5">
    <source>
        <dbReference type="SMART" id="SM00701"/>
    </source>
</evidence>
<dbReference type="InterPro" id="IPR036505">
    <property type="entry name" value="Amidase/PGRP_sf"/>
</dbReference>
<feature type="compositionally biased region" description="Low complexity" evidence="2">
    <location>
        <begin position="297"/>
        <end position="328"/>
    </location>
</feature>
<feature type="compositionally biased region" description="Low complexity" evidence="2">
    <location>
        <begin position="57"/>
        <end position="70"/>
    </location>
</feature>
<dbReference type="InterPro" id="IPR013207">
    <property type="entry name" value="LGFP"/>
</dbReference>
<feature type="chain" id="PRO_5045947338" description="LGFP repeat-containing protein" evidence="3">
    <location>
        <begin position="31"/>
        <end position="726"/>
    </location>
</feature>
<dbReference type="Proteomes" id="UP001500755">
    <property type="component" value="Unassembled WGS sequence"/>
</dbReference>
<feature type="compositionally biased region" description="Basic and acidic residues" evidence="2">
    <location>
        <begin position="117"/>
        <end position="130"/>
    </location>
</feature>
<dbReference type="Gene3D" id="3.40.80.10">
    <property type="entry name" value="Peptidoglycan recognition protein-like"/>
    <property type="match status" value="1"/>
</dbReference>
<evidence type="ECO:0000313" key="6">
    <source>
        <dbReference type="EMBL" id="GAA2007979.1"/>
    </source>
</evidence>
<proteinExistence type="inferred from homology"/>
<dbReference type="Pfam" id="PF08310">
    <property type="entry name" value="LGFP"/>
    <property type="match status" value="2"/>
</dbReference>
<evidence type="ECO:0000259" key="4">
    <source>
        <dbReference type="SMART" id="SM00644"/>
    </source>
</evidence>
<feature type="region of interest" description="Disordered" evidence="2">
    <location>
        <begin position="114"/>
        <end position="144"/>
    </location>
</feature>
<evidence type="ECO:0008006" key="8">
    <source>
        <dbReference type="Google" id="ProtNLM"/>
    </source>
</evidence>
<evidence type="ECO:0000256" key="2">
    <source>
        <dbReference type="SAM" id="MobiDB-lite"/>
    </source>
</evidence>
<feature type="domain" description="Peptidoglycan recognition protein family" evidence="5">
    <location>
        <begin position="358"/>
        <end position="505"/>
    </location>
</feature>
<dbReference type="InterPro" id="IPR006619">
    <property type="entry name" value="PGRP_domain_met/bac"/>
</dbReference>
<keyword evidence="3" id="KW-0732">Signal</keyword>
<gene>
    <name evidence="6" type="ORF">GCM10009755_17970</name>
</gene>
<dbReference type="SUPFAM" id="SSF55846">
    <property type="entry name" value="N-acetylmuramoyl-L-alanine amidase-like"/>
    <property type="match status" value="1"/>
</dbReference>
<dbReference type="SMART" id="SM00701">
    <property type="entry name" value="PGRP"/>
    <property type="match status" value="1"/>
</dbReference>
<comment type="similarity">
    <text evidence="1">Belongs to the N-acetylmuramoyl-L-alanine amidase 2 family.</text>
</comment>
<evidence type="ECO:0000313" key="7">
    <source>
        <dbReference type="Proteomes" id="UP001500755"/>
    </source>
</evidence>
<feature type="region of interest" description="Disordered" evidence="2">
    <location>
        <begin position="48"/>
        <end position="70"/>
    </location>
</feature>
<feature type="domain" description="N-acetylmuramoyl-L-alanine amidase" evidence="4">
    <location>
        <begin position="371"/>
        <end position="521"/>
    </location>
</feature>
<comment type="caution">
    <text evidence="6">The sequence shown here is derived from an EMBL/GenBank/DDBJ whole genome shotgun (WGS) entry which is preliminary data.</text>
</comment>